<keyword evidence="2" id="KW-0012">Acyltransferase</keyword>
<name>A0ABY4R1T6_9ACTN</name>
<evidence type="ECO:0000256" key="3">
    <source>
        <dbReference type="ARBA" id="ARBA00038502"/>
    </source>
</evidence>
<evidence type="ECO:0000259" key="4">
    <source>
        <dbReference type="PROSITE" id="PS51186"/>
    </source>
</evidence>
<proteinExistence type="inferred from homology"/>
<keyword evidence="1" id="KW-0808">Transferase</keyword>
<dbReference type="SUPFAM" id="SSF55729">
    <property type="entry name" value="Acyl-CoA N-acyltransferases (Nat)"/>
    <property type="match status" value="1"/>
</dbReference>
<gene>
    <name evidence="5" type="ORF">M6D93_04360</name>
</gene>
<dbReference type="Gene3D" id="3.40.630.30">
    <property type="match status" value="1"/>
</dbReference>
<accession>A0ABY4R1T6</accession>
<dbReference type="InterPro" id="IPR016181">
    <property type="entry name" value="Acyl_CoA_acyltransferase"/>
</dbReference>
<feature type="domain" description="N-acetyltransferase" evidence="4">
    <location>
        <begin position="31"/>
        <end position="188"/>
    </location>
</feature>
<protein>
    <submittedName>
        <fullName evidence="5">GNAT family N-acetyltransferase</fullName>
    </submittedName>
</protein>
<dbReference type="InterPro" id="IPR000182">
    <property type="entry name" value="GNAT_dom"/>
</dbReference>
<dbReference type="PROSITE" id="PS51186">
    <property type="entry name" value="GNAT"/>
    <property type="match status" value="1"/>
</dbReference>
<organism evidence="5 6">
    <name type="scientific">Jatrophihabitans telluris</name>
    <dbReference type="NCBI Taxonomy" id="2038343"/>
    <lineage>
        <taxon>Bacteria</taxon>
        <taxon>Bacillati</taxon>
        <taxon>Actinomycetota</taxon>
        <taxon>Actinomycetes</taxon>
        <taxon>Jatrophihabitantales</taxon>
        <taxon>Jatrophihabitantaceae</taxon>
        <taxon>Jatrophihabitans</taxon>
    </lineage>
</organism>
<evidence type="ECO:0000313" key="6">
    <source>
        <dbReference type="Proteomes" id="UP001056336"/>
    </source>
</evidence>
<reference evidence="5" key="1">
    <citation type="journal article" date="2018" name="Int. J. Syst. Evol. Microbiol.">
        <title>Jatrophihabitans telluris sp. nov., isolated from sediment soil of lava forest wetlands and the emended description of the genus Jatrophihabitans.</title>
        <authorList>
            <person name="Lee K.C."/>
            <person name="Suh M.K."/>
            <person name="Eom M.K."/>
            <person name="Kim K.K."/>
            <person name="Kim J.S."/>
            <person name="Kim D.S."/>
            <person name="Ko S.H."/>
            <person name="Shin Y.K."/>
            <person name="Lee J.S."/>
        </authorList>
    </citation>
    <scope>NUCLEOTIDE SEQUENCE</scope>
    <source>
        <strain evidence="5">N237</strain>
    </source>
</reference>
<sequence>MSELHPGWPTVLTAGAVSLRPPKRRDAREWSRVRMANEEWLAQWEPSSRQSWSARNSRAEYYRTFSRMKSAARIGIMLPFMVVYGDRVVGQMNVSNVVRGALRSCSVGYWIDSTVAGRGITPTALALVIDHCLTEVGLHRVEVDIRPENAASLRVVEKLGLRREGYYERFLDIGGAWRDHVAFAITSEERANLPVLARLSSLPLPPA</sequence>
<dbReference type="InterPro" id="IPR051531">
    <property type="entry name" value="N-acetyltransferase"/>
</dbReference>
<evidence type="ECO:0000313" key="5">
    <source>
        <dbReference type="EMBL" id="UQX89241.1"/>
    </source>
</evidence>
<reference evidence="5" key="2">
    <citation type="submission" date="2022-05" db="EMBL/GenBank/DDBJ databases">
        <authorList>
            <person name="Kim J.-S."/>
            <person name="Lee K."/>
            <person name="Suh M."/>
            <person name="Eom M."/>
            <person name="Kim J.-S."/>
            <person name="Kim D.-S."/>
            <person name="Ko S.-H."/>
            <person name="Shin Y."/>
            <person name="Lee J.-S."/>
        </authorList>
    </citation>
    <scope>NUCLEOTIDE SEQUENCE</scope>
    <source>
        <strain evidence="5">N237</strain>
    </source>
</reference>
<evidence type="ECO:0000256" key="2">
    <source>
        <dbReference type="ARBA" id="ARBA00023315"/>
    </source>
</evidence>
<comment type="similarity">
    <text evidence="3">Belongs to the acetyltransferase family. RimJ subfamily.</text>
</comment>
<keyword evidence="6" id="KW-1185">Reference proteome</keyword>
<dbReference type="PANTHER" id="PTHR43792:SF8">
    <property type="entry name" value="[RIBOSOMAL PROTEIN US5]-ALANINE N-ACETYLTRANSFERASE"/>
    <property type="match status" value="1"/>
</dbReference>
<dbReference type="Pfam" id="PF13302">
    <property type="entry name" value="Acetyltransf_3"/>
    <property type="match status" value="1"/>
</dbReference>
<dbReference type="Proteomes" id="UP001056336">
    <property type="component" value="Chromosome"/>
</dbReference>
<dbReference type="EMBL" id="CP097332">
    <property type="protein sequence ID" value="UQX89241.1"/>
    <property type="molecule type" value="Genomic_DNA"/>
</dbReference>
<evidence type="ECO:0000256" key="1">
    <source>
        <dbReference type="ARBA" id="ARBA00022679"/>
    </source>
</evidence>
<dbReference type="RefSeq" id="WP_249773137.1">
    <property type="nucleotide sequence ID" value="NZ_CP097332.1"/>
</dbReference>
<dbReference type="PANTHER" id="PTHR43792">
    <property type="entry name" value="GNAT FAMILY, PUTATIVE (AFU_ORTHOLOGUE AFUA_3G00765)-RELATED-RELATED"/>
    <property type="match status" value="1"/>
</dbReference>